<dbReference type="Pfam" id="PF01047">
    <property type="entry name" value="MarR"/>
    <property type="match status" value="1"/>
</dbReference>
<dbReference type="SUPFAM" id="SSF46785">
    <property type="entry name" value="Winged helix' DNA-binding domain"/>
    <property type="match status" value="1"/>
</dbReference>
<name>A0A0F9YAT6_9ZZZZ</name>
<evidence type="ECO:0000259" key="4">
    <source>
        <dbReference type="PROSITE" id="PS50995"/>
    </source>
</evidence>
<evidence type="ECO:0000256" key="3">
    <source>
        <dbReference type="ARBA" id="ARBA00023163"/>
    </source>
</evidence>
<comment type="caution">
    <text evidence="5">The sequence shown here is derived from an EMBL/GenBank/DDBJ whole genome shotgun (WGS) entry which is preliminary data.</text>
</comment>
<keyword evidence="2" id="KW-0238">DNA-binding</keyword>
<keyword evidence="1" id="KW-0805">Transcription regulation</keyword>
<dbReference type="AlphaFoldDB" id="A0A0F9YAT6"/>
<feature type="domain" description="HTH marR-type" evidence="4">
    <location>
        <begin position="1"/>
        <end position="141"/>
    </location>
</feature>
<sequence>MYSVLFVDKSWLPIIVADVNRLVRKTFIANREADGLTQEQFRTLVHLSLREGIRQVELAEILEIKPITLTRVLDQLGQAGLIERRPAPSDRRAYQLFLTDAAKPHLQSFEVLNDEISQRMTVGLSDADAEQLLRLLRHVHAQMGQ</sequence>
<dbReference type="PROSITE" id="PS50995">
    <property type="entry name" value="HTH_MARR_2"/>
    <property type="match status" value="1"/>
</dbReference>
<dbReference type="GO" id="GO:0003677">
    <property type="term" value="F:DNA binding"/>
    <property type="evidence" value="ECO:0007669"/>
    <property type="project" value="UniProtKB-KW"/>
</dbReference>
<dbReference type="PANTHER" id="PTHR42756:SF1">
    <property type="entry name" value="TRANSCRIPTIONAL REPRESSOR OF EMRAB OPERON"/>
    <property type="match status" value="1"/>
</dbReference>
<dbReference type="EMBL" id="LAZR01000034">
    <property type="protein sequence ID" value="KKO01709.1"/>
    <property type="molecule type" value="Genomic_DNA"/>
</dbReference>
<dbReference type="InterPro" id="IPR036388">
    <property type="entry name" value="WH-like_DNA-bd_sf"/>
</dbReference>
<dbReference type="PRINTS" id="PR00598">
    <property type="entry name" value="HTHMARR"/>
</dbReference>
<dbReference type="GO" id="GO:0003700">
    <property type="term" value="F:DNA-binding transcription factor activity"/>
    <property type="evidence" value="ECO:0007669"/>
    <property type="project" value="InterPro"/>
</dbReference>
<dbReference type="PANTHER" id="PTHR42756">
    <property type="entry name" value="TRANSCRIPTIONAL REGULATOR, MARR"/>
    <property type="match status" value="1"/>
</dbReference>
<evidence type="ECO:0000256" key="1">
    <source>
        <dbReference type="ARBA" id="ARBA00023015"/>
    </source>
</evidence>
<proteinExistence type="predicted"/>
<reference evidence="5" key="1">
    <citation type="journal article" date="2015" name="Nature">
        <title>Complex archaea that bridge the gap between prokaryotes and eukaryotes.</title>
        <authorList>
            <person name="Spang A."/>
            <person name="Saw J.H."/>
            <person name="Jorgensen S.L."/>
            <person name="Zaremba-Niedzwiedzka K."/>
            <person name="Martijn J."/>
            <person name="Lind A.E."/>
            <person name="van Eijk R."/>
            <person name="Schleper C."/>
            <person name="Guy L."/>
            <person name="Ettema T.J."/>
        </authorList>
    </citation>
    <scope>NUCLEOTIDE SEQUENCE</scope>
</reference>
<accession>A0A0F9YAT6</accession>
<protein>
    <recommendedName>
        <fullName evidence="4">HTH marR-type domain-containing protein</fullName>
    </recommendedName>
</protein>
<keyword evidence="3" id="KW-0804">Transcription</keyword>
<gene>
    <name evidence="5" type="ORF">LCGC14_0115180</name>
</gene>
<dbReference type="InterPro" id="IPR000835">
    <property type="entry name" value="HTH_MarR-typ"/>
</dbReference>
<dbReference type="Gene3D" id="1.10.10.10">
    <property type="entry name" value="Winged helix-like DNA-binding domain superfamily/Winged helix DNA-binding domain"/>
    <property type="match status" value="1"/>
</dbReference>
<evidence type="ECO:0000313" key="5">
    <source>
        <dbReference type="EMBL" id="KKO01709.1"/>
    </source>
</evidence>
<evidence type="ECO:0000256" key="2">
    <source>
        <dbReference type="ARBA" id="ARBA00023125"/>
    </source>
</evidence>
<organism evidence="5">
    <name type="scientific">marine sediment metagenome</name>
    <dbReference type="NCBI Taxonomy" id="412755"/>
    <lineage>
        <taxon>unclassified sequences</taxon>
        <taxon>metagenomes</taxon>
        <taxon>ecological metagenomes</taxon>
    </lineage>
</organism>
<dbReference type="SMART" id="SM00347">
    <property type="entry name" value="HTH_MARR"/>
    <property type="match status" value="1"/>
</dbReference>
<dbReference type="InterPro" id="IPR036390">
    <property type="entry name" value="WH_DNA-bd_sf"/>
</dbReference>